<accession>A0A2I0JXA2</accession>
<dbReference type="Proteomes" id="UP000233551">
    <property type="component" value="Unassembled WGS sequence"/>
</dbReference>
<feature type="compositionally biased region" description="Basic and acidic residues" evidence="1">
    <location>
        <begin position="34"/>
        <end position="45"/>
    </location>
</feature>
<name>A0A2I0JXA2_PUNGR</name>
<evidence type="ECO:0000313" key="3">
    <source>
        <dbReference type="Proteomes" id="UP000233551"/>
    </source>
</evidence>
<reference evidence="2 3" key="1">
    <citation type="submission" date="2017-11" db="EMBL/GenBank/DDBJ databases">
        <title>De-novo sequencing of pomegranate (Punica granatum L.) genome.</title>
        <authorList>
            <person name="Akparov Z."/>
            <person name="Amiraslanov A."/>
            <person name="Hajiyeva S."/>
            <person name="Abbasov M."/>
            <person name="Kaur K."/>
            <person name="Hamwieh A."/>
            <person name="Solovyev V."/>
            <person name="Salamov A."/>
            <person name="Braich B."/>
            <person name="Kosarev P."/>
            <person name="Mahmoud A."/>
            <person name="Hajiyev E."/>
            <person name="Babayeva S."/>
            <person name="Izzatullayeva V."/>
            <person name="Mammadov A."/>
            <person name="Mammadov A."/>
            <person name="Sharifova S."/>
            <person name="Ojaghi J."/>
            <person name="Eynullazada K."/>
            <person name="Bayramov B."/>
            <person name="Abdulazimova A."/>
            <person name="Shahmuradov I."/>
        </authorList>
    </citation>
    <scope>NUCLEOTIDE SEQUENCE [LARGE SCALE GENOMIC DNA]</scope>
    <source>
        <strain evidence="3">cv. AG2017</strain>
        <tissue evidence="2">Leaf</tissue>
    </source>
</reference>
<keyword evidence="3" id="KW-1185">Reference proteome</keyword>
<proteinExistence type="predicted"/>
<comment type="caution">
    <text evidence="2">The sequence shown here is derived from an EMBL/GenBank/DDBJ whole genome shotgun (WGS) entry which is preliminary data.</text>
</comment>
<evidence type="ECO:0000256" key="1">
    <source>
        <dbReference type="SAM" id="MobiDB-lite"/>
    </source>
</evidence>
<evidence type="ECO:0000313" key="2">
    <source>
        <dbReference type="EMBL" id="PKI60915.1"/>
    </source>
</evidence>
<dbReference type="AlphaFoldDB" id="A0A2I0JXA2"/>
<organism evidence="2 3">
    <name type="scientific">Punica granatum</name>
    <name type="common">Pomegranate</name>
    <dbReference type="NCBI Taxonomy" id="22663"/>
    <lineage>
        <taxon>Eukaryota</taxon>
        <taxon>Viridiplantae</taxon>
        <taxon>Streptophyta</taxon>
        <taxon>Embryophyta</taxon>
        <taxon>Tracheophyta</taxon>
        <taxon>Spermatophyta</taxon>
        <taxon>Magnoliopsida</taxon>
        <taxon>eudicotyledons</taxon>
        <taxon>Gunneridae</taxon>
        <taxon>Pentapetalae</taxon>
        <taxon>rosids</taxon>
        <taxon>malvids</taxon>
        <taxon>Myrtales</taxon>
        <taxon>Lythraceae</taxon>
        <taxon>Punica</taxon>
    </lineage>
</organism>
<gene>
    <name evidence="2" type="ORF">CRG98_018692</name>
</gene>
<sequence length="143" mass="16094">MDSLKKNPSARSPSRWLSALKKEKTTAQLRQILEAHPDPRPELKLPKTSAPTPILPELDFRNFPQLGRPFRPELRRSFSRIHGPQLVHARPRQLEFSDFFSRLSTLSPTLAASEFAPGLAPSLSSLSRFPSPRLPQLPVRSPA</sequence>
<protein>
    <submittedName>
        <fullName evidence="2">Uncharacterized protein</fullName>
    </submittedName>
</protein>
<feature type="region of interest" description="Disordered" evidence="1">
    <location>
        <begin position="34"/>
        <end position="58"/>
    </location>
</feature>
<dbReference type="EMBL" id="PGOL01001098">
    <property type="protein sequence ID" value="PKI60915.1"/>
    <property type="molecule type" value="Genomic_DNA"/>
</dbReference>